<dbReference type="Gene3D" id="3.30.70.270">
    <property type="match status" value="1"/>
</dbReference>
<organism evidence="8 9">
    <name type="scientific">Methylomonas albis</name>
    <dbReference type="NCBI Taxonomy" id="1854563"/>
    <lineage>
        <taxon>Bacteria</taxon>
        <taxon>Pseudomonadati</taxon>
        <taxon>Pseudomonadota</taxon>
        <taxon>Gammaproteobacteria</taxon>
        <taxon>Methylococcales</taxon>
        <taxon>Methylococcaceae</taxon>
        <taxon>Methylomonas</taxon>
    </lineage>
</organism>
<feature type="domain" description="EAL" evidence="5">
    <location>
        <begin position="543"/>
        <end position="797"/>
    </location>
</feature>
<dbReference type="CDD" id="cd00130">
    <property type="entry name" value="PAS"/>
    <property type="match status" value="1"/>
</dbReference>
<dbReference type="PROSITE" id="PS50112">
    <property type="entry name" value="PAS"/>
    <property type="match status" value="1"/>
</dbReference>
<feature type="DNA-binding region" description="OmpR/PhoB-type" evidence="2">
    <location>
        <begin position="2"/>
        <end position="102"/>
    </location>
</feature>
<dbReference type="PROSITE" id="PS50113">
    <property type="entry name" value="PAC"/>
    <property type="match status" value="1"/>
</dbReference>
<keyword evidence="9" id="KW-1185">Reference proteome</keyword>
<dbReference type="PROSITE" id="PS50883">
    <property type="entry name" value="EAL"/>
    <property type="match status" value="1"/>
</dbReference>
<evidence type="ECO:0000256" key="2">
    <source>
        <dbReference type="PROSITE-ProRule" id="PRU01091"/>
    </source>
</evidence>
<dbReference type="InterPro" id="IPR035965">
    <property type="entry name" value="PAS-like_dom_sf"/>
</dbReference>
<feature type="domain" description="PAS" evidence="3">
    <location>
        <begin position="243"/>
        <end position="314"/>
    </location>
</feature>
<evidence type="ECO:0000259" key="6">
    <source>
        <dbReference type="PROSITE" id="PS50887"/>
    </source>
</evidence>
<dbReference type="SUPFAM" id="SSF141868">
    <property type="entry name" value="EAL domain-like"/>
    <property type="match status" value="1"/>
</dbReference>
<evidence type="ECO:0000313" key="9">
    <source>
        <dbReference type="Proteomes" id="UP000652176"/>
    </source>
</evidence>
<dbReference type="SUPFAM" id="SSF55073">
    <property type="entry name" value="Nucleotide cyclase"/>
    <property type="match status" value="1"/>
</dbReference>
<dbReference type="InterPro" id="IPR000014">
    <property type="entry name" value="PAS"/>
</dbReference>
<dbReference type="InterPro" id="IPR013656">
    <property type="entry name" value="PAS_4"/>
</dbReference>
<dbReference type="CDD" id="cd01948">
    <property type="entry name" value="EAL"/>
    <property type="match status" value="1"/>
</dbReference>
<gene>
    <name evidence="8" type="ORF">IE877_06065</name>
</gene>
<dbReference type="PROSITE" id="PS50887">
    <property type="entry name" value="GGDEF"/>
    <property type="match status" value="1"/>
</dbReference>
<reference evidence="8 9" key="1">
    <citation type="submission" date="2020-09" db="EMBL/GenBank/DDBJ databases">
        <title>Methylomonas albis sp. nov. and Methylomonas fluvii sp. nov.: Two cold-adapted methanotrophs from the River Elbe and an amended description of Methylovulum psychrotolerans strain Eb1.</title>
        <authorList>
            <person name="Bussmann I.K."/>
            <person name="Klings K.-W."/>
            <person name="Warnstedt J."/>
            <person name="Hoppert M."/>
            <person name="Saborowski A."/>
            <person name="Horn F."/>
            <person name="Liebner S."/>
        </authorList>
    </citation>
    <scope>NUCLEOTIDE SEQUENCE [LARGE SCALE GENOMIC DNA]</scope>
    <source>
        <strain evidence="8 9">EbA</strain>
    </source>
</reference>
<evidence type="ECO:0000313" key="8">
    <source>
        <dbReference type="EMBL" id="MBD9355446.1"/>
    </source>
</evidence>
<dbReference type="SUPFAM" id="SSF55785">
    <property type="entry name" value="PYP-like sensor domain (PAS domain)"/>
    <property type="match status" value="2"/>
</dbReference>
<dbReference type="InterPro" id="IPR043128">
    <property type="entry name" value="Rev_trsase/Diguanyl_cyclase"/>
</dbReference>
<evidence type="ECO:0000259" key="3">
    <source>
        <dbReference type="PROSITE" id="PS50112"/>
    </source>
</evidence>
<dbReference type="InterPro" id="IPR029787">
    <property type="entry name" value="Nucleotide_cyclase"/>
</dbReference>
<name>A0ABR9CY50_9GAMM</name>
<dbReference type="Gene3D" id="3.30.450.20">
    <property type="entry name" value="PAS domain"/>
    <property type="match status" value="2"/>
</dbReference>
<dbReference type="Pfam" id="PF13426">
    <property type="entry name" value="PAS_9"/>
    <property type="match status" value="1"/>
</dbReference>
<dbReference type="Gene3D" id="1.10.10.10">
    <property type="entry name" value="Winged helix-like DNA-binding domain superfamily/Winged helix DNA-binding domain"/>
    <property type="match status" value="1"/>
</dbReference>
<dbReference type="SMART" id="SM00052">
    <property type="entry name" value="EAL"/>
    <property type="match status" value="1"/>
</dbReference>
<dbReference type="InterPro" id="IPR052155">
    <property type="entry name" value="Biofilm_reg_signaling"/>
</dbReference>
<feature type="domain" description="OmpR/PhoB-type" evidence="7">
    <location>
        <begin position="2"/>
        <end position="102"/>
    </location>
</feature>
<dbReference type="SMART" id="SM00862">
    <property type="entry name" value="Trans_reg_C"/>
    <property type="match status" value="1"/>
</dbReference>
<comment type="caution">
    <text evidence="8">The sequence shown here is derived from an EMBL/GenBank/DDBJ whole genome shotgun (WGS) entry which is preliminary data.</text>
</comment>
<dbReference type="Pfam" id="PF00990">
    <property type="entry name" value="GGDEF"/>
    <property type="match status" value="1"/>
</dbReference>
<dbReference type="RefSeq" id="WP_192373812.1">
    <property type="nucleotide sequence ID" value="NZ_CAJHIV010000001.1"/>
</dbReference>
<sequence length="797" mass="91210">MEKHFHADFYGFVIDNEQGLSFAGKPVSLHPKEFKMLLELVKQAGNRVSKEDLISRVWNDAPTSDESISRCLSILKSTLRRVSPGIEFLIKTEYGQGYRFIGQIGKPATFVNEENFFLLINATRNLIIVKDEQSRWQIANNATLELYGLIGKPWQGKTCSQLAAMCDERYQRYFDACSEADEQAWQARQSLELIRTIVSNDENNQQKRVFEIVKTPLFEANGSRKALIVLGQEISDRLESERQGRLMSRVLSNSDEAVLISDQDNNIVYVNDAFTRITGYTLGEVMGQNPRILASDRHDHDFYAEMWEHLLKEGTWHGEIWDKRKNGNIYPKWLNISTVHDGDGRICNYVAIFSDISKRKADEALLLFLAYHDPLTKLPNRLLLRDRFMQAVGLSARHEAGSVALLFLDLDRFKNINDSLGHEVGDRVLIAVAKRLEAHVREIDTVSRLGGDEFVVVLTDMPNTPAIAHVAQKILDHLSEEFEIDEQRLTSTASIGVALYPHDGDDFETLLKLADTAMYHAKDCGRNTYRFYTDKMNVDALERLRMRNSLAAALTNQEFVLYYQPQFDLISSELIGFEALIRWNHPEAGLMLPHKFISIAEETGQIVPMGEWVIREACRQAKAWQELGYEPVRVAVNLSSMQFKRGDIIKMITDLTDEHNLDPQYIELELTETIMLQDIEYILDIVEKFKSLRFTLSIDDFGTGYSSLAYLKRFRVDKLKIDQSFIRNLEIDRHDLAIVRSIIQLARGFDMHTIAEGVETLGQLDVLRQEGCQEGQGYLFSHPLAADQVVSYLKMRS</sequence>
<accession>A0ABR9CY50</accession>
<dbReference type="CDD" id="cd01949">
    <property type="entry name" value="GGDEF"/>
    <property type="match status" value="1"/>
</dbReference>
<dbReference type="SMART" id="SM00267">
    <property type="entry name" value="GGDEF"/>
    <property type="match status" value="1"/>
</dbReference>
<dbReference type="SMART" id="SM00091">
    <property type="entry name" value="PAS"/>
    <property type="match status" value="2"/>
</dbReference>
<dbReference type="CDD" id="cd00383">
    <property type="entry name" value="trans_reg_C"/>
    <property type="match status" value="1"/>
</dbReference>
<evidence type="ECO:0000256" key="1">
    <source>
        <dbReference type="ARBA" id="ARBA00023125"/>
    </source>
</evidence>
<dbReference type="Gene3D" id="3.20.20.450">
    <property type="entry name" value="EAL domain"/>
    <property type="match status" value="1"/>
</dbReference>
<proteinExistence type="predicted"/>
<dbReference type="PANTHER" id="PTHR44757:SF2">
    <property type="entry name" value="BIOFILM ARCHITECTURE MAINTENANCE PROTEIN MBAA"/>
    <property type="match status" value="1"/>
</dbReference>
<dbReference type="Proteomes" id="UP000652176">
    <property type="component" value="Unassembled WGS sequence"/>
</dbReference>
<dbReference type="InterPro" id="IPR001633">
    <property type="entry name" value="EAL_dom"/>
</dbReference>
<dbReference type="SUPFAM" id="SSF46894">
    <property type="entry name" value="C-terminal effector domain of the bipartite response regulators"/>
    <property type="match status" value="1"/>
</dbReference>
<dbReference type="InterPro" id="IPR000700">
    <property type="entry name" value="PAS-assoc_C"/>
</dbReference>
<dbReference type="Pfam" id="PF08448">
    <property type="entry name" value="PAS_4"/>
    <property type="match status" value="1"/>
</dbReference>
<dbReference type="PANTHER" id="PTHR44757">
    <property type="entry name" value="DIGUANYLATE CYCLASE DGCP"/>
    <property type="match status" value="1"/>
</dbReference>
<feature type="domain" description="PAC" evidence="4">
    <location>
        <begin position="316"/>
        <end position="368"/>
    </location>
</feature>
<protein>
    <submittedName>
        <fullName evidence="8">EAL domain-containing protein</fullName>
    </submittedName>
</protein>
<keyword evidence="1 2" id="KW-0238">DNA-binding</keyword>
<dbReference type="InterPro" id="IPR001867">
    <property type="entry name" value="OmpR/PhoB-type_DNA-bd"/>
</dbReference>
<evidence type="ECO:0000259" key="7">
    <source>
        <dbReference type="PROSITE" id="PS51755"/>
    </source>
</evidence>
<evidence type="ECO:0000259" key="4">
    <source>
        <dbReference type="PROSITE" id="PS50113"/>
    </source>
</evidence>
<feature type="domain" description="GGDEF" evidence="6">
    <location>
        <begin position="401"/>
        <end position="534"/>
    </location>
</feature>
<dbReference type="PROSITE" id="PS51755">
    <property type="entry name" value="OMPR_PHOB"/>
    <property type="match status" value="1"/>
</dbReference>
<evidence type="ECO:0000259" key="5">
    <source>
        <dbReference type="PROSITE" id="PS50883"/>
    </source>
</evidence>
<dbReference type="InterPro" id="IPR035919">
    <property type="entry name" value="EAL_sf"/>
</dbReference>
<dbReference type="NCBIfam" id="TIGR00254">
    <property type="entry name" value="GGDEF"/>
    <property type="match status" value="1"/>
</dbReference>
<dbReference type="Pfam" id="PF00486">
    <property type="entry name" value="Trans_reg_C"/>
    <property type="match status" value="1"/>
</dbReference>
<dbReference type="InterPro" id="IPR036388">
    <property type="entry name" value="WH-like_DNA-bd_sf"/>
</dbReference>
<dbReference type="InterPro" id="IPR000160">
    <property type="entry name" value="GGDEF_dom"/>
</dbReference>
<dbReference type="Pfam" id="PF00563">
    <property type="entry name" value="EAL"/>
    <property type="match status" value="1"/>
</dbReference>
<dbReference type="NCBIfam" id="TIGR00229">
    <property type="entry name" value="sensory_box"/>
    <property type="match status" value="1"/>
</dbReference>
<dbReference type="InterPro" id="IPR016032">
    <property type="entry name" value="Sig_transdc_resp-reg_C-effctor"/>
</dbReference>
<dbReference type="EMBL" id="JACXSS010000001">
    <property type="protein sequence ID" value="MBD9355446.1"/>
    <property type="molecule type" value="Genomic_DNA"/>
</dbReference>